<reference evidence="3" key="1">
    <citation type="submission" date="2020-05" db="EMBL/GenBank/DDBJ databases">
        <authorList>
            <person name="Chiriac C."/>
            <person name="Salcher M."/>
            <person name="Ghai R."/>
            <person name="Kavagutti S V."/>
        </authorList>
    </citation>
    <scope>NUCLEOTIDE SEQUENCE</scope>
</reference>
<sequence length="442" mass="48404">MAGSVFDIEHALGLLELRPPFGKRDVQQARRSLAKRWHPDLAPPGKQFEHERHLKGINEAADRLEKLAEDSHGGEVTATAVKVNAAAARAAREEAGRRAYENEQATRDRAKHDPFGSRTPDHSVVHRYARCVSYPEWGVGNVTGVYFTGEGDEILQFARVSFHLGVRTVPAGTLQFVDFSKPDPGAERVQRFMTAAQHAMAEGEFKVAAKRLLYARDADPANAAVLRMLTVALLQADDLPAAGRAVRDWLRAEGERPAPHRFAARIYEAQGANLQAEESAARVVRLTPADGAAWARLGRLRLRLHDRQGALEALERGMQLDPTVEGLLDLALAAHLAGDIGRQVDACLQATRLADGATRRTGAGESSGTDVQDGDEPPAGVTPELRARAWSRYAHALARTDRTTDALAAADRALDLAPEDREVRHLRDRLRERLPRELQPAG</sequence>
<evidence type="ECO:0000313" key="3">
    <source>
        <dbReference type="EMBL" id="CAB4943368.1"/>
    </source>
</evidence>
<feature type="region of interest" description="Disordered" evidence="1">
    <location>
        <begin position="357"/>
        <end position="382"/>
    </location>
</feature>
<proteinExistence type="predicted"/>
<dbReference type="PROSITE" id="PS50076">
    <property type="entry name" value="DNAJ_2"/>
    <property type="match status" value="1"/>
</dbReference>
<evidence type="ECO:0000256" key="1">
    <source>
        <dbReference type="SAM" id="MobiDB-lite"/>
    </source>
</evidence>
<dbReference type="InterPro" id="IPR001623">
    <property type="entry name" value="DnaJ_domain"/>
</dbReference>
<dbReference type="Gene3D" id="1.25.40.10">
    <property type="entry name" value="Tetratricopeptide repeat domain"/>
    <property type="match status" value="1"/>
</dbReference>
<dbReference type="PROSITE" id="PS50005">
    <property type="entry name" value="TPR"/>
    <property type="match status" value="2"/>
</dbReference>
<dbReference type="Gene3D" id="1.10.287.110">
    <property type="entry name" value="DnaJ domain"/>
    <property type="match status" value="1"/>
</dbReference>
<organism evidence="3">
    <name type="scientific">freshwater metagenome</name>
    <dbReference type="NCBI Taxonomy" id="449393"/>
    <lineage>
        <taxon>unclassified sequences</taxon>
        <taxon>metagenomes</taxon>
        <taxon>ecological metagenomes</taxon>
    </lineage>
</organism>
<feature type="region of interest" description="Disordered" evidence="1">
    <location>
        <begin position="94"/>
        <end position="120"/>
    </location>
</feature>
<name>A0A6J7JIF7_9ZZZZ</name>
<gene>
    <name evidence="3" type="ORF">UFOPK3564_03082</name>
</gene>
<dbReference type="InterPro" id="IPR036869">
    <property type="entry name" value="J_dom_sf"/>
</dbReference>
<evidence type="ECO:0000259" key="2">
    <source>
        <dbReference type="PROSITE" id="PS50076"/>
    </source>
</evidence>
<dbReference type="SUPFAM" id="SSF46565">
    <property type="entry name" value="Chaperone J-domain"/>
    <property type="match status" value="1"/>
</dbReference>
<dbReference type="SMART" id="SM00028">
    <property type="entry name" value="TPR"/>
    <property type="match status" value="3"/>
</dbReference>
<dbReference type="EMBL" id="CAFBMK010000265">
    <property type="protein sequence ID" value="CAB4943368.1"/>
    <property type="molecule type" value="Genomic_DNA"/>
</dbReference>
<accession>A0A6J7JIF7</accession>
<protein>
    <submittedName>
        <fullName evidence="3">Unannotated protein</fullName>
    </submittedName>
</protein>
<dbReference type="InterPro" id="IPR011990">
    <property type="entry name" value="TPR-like_helical_dom_sf"/>
</dbReference>
<dbReference type="SUPFAM" id="SSF48452">
    <property type="entry name" value="TPR-like"/>
    <property type="match status" value="1"/>
</dbReference>
<feature type="domain" description="J" evidence="2">
    <location>
        <begin position="7"/>
        <end position="116"/>
    </location>
</feature>
<dbReference type="AlphaFoldDB" id="A0A6J7JIF7"/>
<dbReference type="InterPro" id="IPR019734">
    <property type="entry name" value="TPR_rpt"/>
</dbReference>